<dbReference type="FunFam" id="2.10.110.10:FF:000054">
    <property type="entry name" value="Cysteine-rich protein 1"/>
    <property type="match status" value="1"/>
</dbReference>
<keyword evidence="4" id="KW-0007">Acetylation</keyword>
<dbReference type="CDD" id="cd09401">
    <property type="entry name" value="LIM_TLP_like"/>
    <property type="match status" value="1"/>
</dbReference>
<evidence type="ECO:0000313" key="11">
    <source>
        <dbReference type="Proteomes" id="UP000007110"/>
    </source>
</evidence>
<dbReference type="PROSITE" id="PS50023">
    <property type="entry name" value="LIM_DOMAIN_2"/>
    <property type="match status" value="1"/>
</dbReference>
<evidence type="ECO:0000256" key="5">
    <source>
        <dbReference type="ARBA" id="ARBA00023038"/>
    </source>
</evidence>
<sequence length="82" mass="9173">MSSCGKCNKPVYFAEKLVALGKDWHKICFTCSNDQCNKRLNAGEQLEHDKDPFCKSCYGKLFGPKGFRSGGANQPNSFIYSK</sequence>
<keyword evidence="2 8" id="KW-0479">Metal-binding</keyword>
<evidence type="ECO:0000256" key="2">
    <source>
        <dbReference type="ARBA" id="ARBA00022723"/>
    </source>
</evidence>
<comment type="function">
    <text evidence="6">Seems to have a role in zinc absorption and may function as an intracellular zinc transport protein.</text>
</comment>
<evidence type="ECO:0000256" key="6">
    <source>
        <dbReference type="ARBA" id="ARBA00055254"/>
    </source>
</evidence>
<dbReference type="GO" id="GO:0046872">
    <property type="term" value="F:metal ion binding"/>
    <property type="evidence" value="ECO:0007669"/>
    <property type="project" value="UniProtKB-KW"/>
</dbReference>
<dbReference type="KEGG" id="spu:100892433"/>
<organism evidence="10 11">
    <name type="scientific">Strongylocentrotus purpuratus</name>
    <name type="common">Purple sea urchin</name>
    <dbReference type="NCBI Taxonomy" id="7668"/>
    <lineage>
        <taxon>Eukaryota</taxon>
        <taxon>Metazoa</taxon>
        <taxon>Echinodermata</taxon>
        <taxon>Eleutherozoa</taxon>
        <taxon>Echinozoa</taxon>
        <taxon>Echinoidea</taxon>
        <taxon>Euechinoidea</taxon>
        <taxon>Echinacea</taxon>
        <taxon>Camarodonta</taxon>
        <taxon>Echinidea</taxon>
        <taxon>Strongylocentrotidae</taxon>
        <taxon>Strongylocentrotus</taxon>
    </lineage>
</organism>
<keyword evidence="11" id="KW-1185">Reference proteome</keyword>
<dbReference type="RefSeq" id="XP_030835138.1">
    <property type="nucleotide sequence ID" value="XM_030979278.1"/>
</dbReference>
<evidence type="ECO:0000256" key="3">
    <source>
        <dbReference type="ARBA" id="ARBA00022833"/>
    </source>
</evidence>
<reference evidence="10" key="2">
    <citation type="submission" date="2021-01" db="UniProtKB">
        <authorList>
            <consortium name="EnsemblMetazoa"/>
        </authorList>
    </citation>
    <scope>IDENTIFICATION</scope>
</reference>
<dbReference type="OrthoDB" id="1679758at2759"/>
<keyword evidence="5 8" id="KW-0440">LIM domain</keyword>
<evidence type="ECO:0000256" key="7">
    <source>
        <dbReference type="ARBA" id="ARBA00072537"/>
    </source>
</evidence>
<dbReference type="PANTHER" id="PTHR46074:SF5">
    <property type="entry name" value="LIM DOMAIN-CONTAINING PROTEIN C"/>
    <property type="match status" value="1"/>
</dbReference>
<dbReference type="GeneID" id="100892433"/>
<evidence type="ECO:0000256" key="1">
    <source>
        <dbReference type="ARBA" id="ARBA00022481"/>
    </source>
</evidence>
<keyword evidence="1" id="KW-0488">Methylation</keyword>
<dbReference type="EnsemblMetazoa" id="XM_030979278">
    <property type="protein sequence ID" value="XP_030835138"/>
    <property type="gene ID" value="LOC100892433"/>
</dbReference>
<dbReference type="Pfam" id="PF00412">
    <property type="entry name" value="LIM"/>
    <property type="match status" value="1"/>
</dbReference>
<proteinExistence type="predicted"/>
<dbReference type="SUPFAM" id="SSF57716">
    <property type="entry name" value="Glucocorticoid receptor-like (DNA-binding domain)"/>
    <property type="match status" value="2"/>
</dbReference>
<evidence type="ECO:0000256" key="4">
    <source>
        <dbReference type="ARBA" id="ARBA00022990"/>
    </source>
</evidence>
<protein>
    <recommendedName>
        <fullName evidence="7">Cysteine-rich protein 1</fullName>
    </recommendedName>
</protein>
<dbReference type="Proteomes" id="UP000007110">
    <property type="component" value="Unassembled WGS sequence"/>
</dbReference>
<evidence type="ECO:0000259" key="9">
    <source>
        <dbReference type="PROSITE" id="PS50023"/>
    </source>
</evidence>
<feature type="domain" description="LIM zinc-binding" evidence="9">
    <location>
        <begin position="2"/>
        <end position="64"/>
    </location>
</feature>
<evidence type="ECO:0000256" key="8">
    <source>
        <dbReference type="PROSITE-ProRule" id="PRU00125"/>
    </source>
</evidence>
<dbReference type="AlphaFoldDB" id="A0A7M7NDG8"/>
<dbReference type="PANTHER" id="PTHR46074">
    <property type="entry name" value="CYSTEINE-RICH PROTEIN CRIP FAMILY MEMBER"/>
    <property type="match status" value="1"/>
</dbReference>
<dbReference type="OMA" id="NIPCYSA"/>
<dbReference type="Gene3D" id="2.10.110.10">
    <property type="entry name" value="Cysteine Rich Protein"/>
    <property type="match status" value="1"/>
</dbReference>
<evidence type="ECO:0000313" key="10">
    <source>
        <dbReference type="EnsemblMetazoa" id="XP_030835138"/>
    </source>
</evidence>
<dbReference type="InParanoid" id="A0A7M7NDG8"/>
<accession>A0A7M7NDG8</accession>
<dbReference type="InterPro" id="IPR001781">
    <property type="entry name" value="Znf_LIM"/>
</dbReference>
<name>A0A7M7NDG8_STRPU</name>
<dbReference type="SMART" id="SM00132">
    <property type="entry name" value="LIM"/>
    <property type="match status" value="1"/>
</dbReference>
<reference evidence="11" key="1">
    <citation type="submission" date="2015-02" db="EMBL/GenBank/DDBJ databases">
        <title>Genome sequencing for Strongylocentrotus purpuratus.</title>
        <authorList>
            <person name="Murali S."/>
            <person name="Liu Y."/>
            <person name="Vee V."/>
            <person name="English A."/>
            <person name="Wang M."/>
            <person name="Skinner E."/>
            <person name="Han Y."/>
            <person name="Muzny D.M."/>
            <person name="Worley K.C."/>
            <person name="Gibbs R.A."/>
        </authorList>
    </citation>
    <scope>NUCLEOTIDE SEQUENCE</scope>
</reference>
<keyword evidence="3 8" id="KW-0862">Zinc</keyword>